<sequence>MRLLHSLKHITPTSEHRLGERVATRAIVLRGSDILVLYTKRYDDYSLPGGGVEAGEDLESALVRELIEETGAKNVNIVTPFGLFEEFRPWYKDNIDVLRMLSYCYVCEIASELGQPNFEHYEIQNGMQVCWLNIHKAIRHNERILQTKPEHMGLSIVRETYLLRMIADQFQILDLDLDRECR</sequence>
<dbReference type="CDD" id="cd02883">
    <property type="entry name" value="NUDIX_Hydrolase"/>
    <property type="match status" value="1"/>
</dbReference>
<comment type="cofactor">
    <cofactor evidence="1">
        <name>Mg(2+)</name>
        <dbReference type="ChEBI" id="CHEBI:18420"/>
    </cofactor>
</comment>
<reference evidence="5 6" key="1">
    <citation type="journal article" date="2017" name="J. Antimicrob. Chemother.">
        <title>Characterization of the population structure, drug resistance mechanisms and plasmids of the community-associated Enterobacter cloacae complex in China.</title>
        <authorList>
            <person name="Zhou K."/>
            <person name="Yu W."/>
            <person name="Cao X."/>
            <person name="Shen P."/>
            <person name="Lu H."/>
            <person name="Luo Q."/>
            <person name="Rossen J.W.A."/>
            <person name="Xiao Y."/>
        </authorList>
    </citation>
    <scope>NUCLEOTIDE SEQUENCE [LARGE SCALE GENOMIC DNA]</scope>
    <source>
        <strain evidence="5 6">ECC904</strain>
    </source>
</reference>
<dbReference type="SUPFAM" id="SSF55811">
    <property type="entry name" value="Nudix"/>
    <property type="match status" value="1"/>
</dbReference>
<dbReference type="OrthoDB" id="9761969at2"/>
<dbReference type="GO" id="GO:0016787">
    <property type="term" value="F:hydrolase activity"/>
    <property type="evidence" value="ECO:0007669"/>
    <property type="project" value="UniProtKB-KW"/>
</dbReference>
<organism evidence="5 6">
    <name type="scientific">Enterobacter hormaechei</name>
    <dbReference type="NCBI Taxonomy" id="158836"/>
    <lineage>
        <taxon>Bacteria</taxon>
        <taxon>Pseudomonadati</taxon>
        <taxon>Pseudomonadota</taxon>
        <taxon>Gammaproteobacteria</taxon>
        <taxon>Enterobacterales</taxon>
        <taxon>Enterobacteriaceae</taxon>
        <taxon>Enterobacter</taxon>
        <taxon>Enterobacter cloacae complex</taxon>
    </lineage>
</organism>
<evidence type="ECO:0000259" key="4">
    <source>
        <dbReference type="PROSITE" id="PS51462"/>
    </source>
</evidence>
<dbReference type="PANTHER" id="PTHR43046">
    <property type="entry name" value="GDP-MANNOSE MANNOSYL HYDROLASE"/>
    <property type="match status" value="1"/>
</dbReference>
<dbReference type="PANTHER" id="PTHR43046:SF15">
    <property type="entry name" value="MUTT_NUDIX FAMILY PROTEIN"/>
    <property type="match status" value="1"/>
</dbReference>
<dbReference type="PROSITE" id="PS51462">
    <property type="entry name" value="NUDIX"/>
    <property type="match status" value="1"/>
</dbReference>
<dbReference type="EMBL" id="NEEW01000001">
    <property type="protein sequence ID" value="PJD88939.1"/>
    <property type="molecule type" value="Genomic_DNA"/>
</dbReference>
<evidence type="ECO:0000313" key="6">
    <source>
        <dbReference type="Proteomes" id="UP000229974"/>
    </source>
</evidence>
<evidence type="ECO:0000256" key="1">
    <source>
        <dbReference type="ARBA" id="ARBA00001946"/>
    </source>
</evidence>
<proteinExistence type="inferred from homology"/>
<protein>
    <submittedName>
        <fullName evidence="5">DNA mismatch repair protein MutT</fullName>
    </submittedName>
</protein>
<comment type="similarity">
    <text evidence="3">Belongs to the Nudix hydrolase family.</text>
</comment>
<dbReference type="InterPro" id="IPR020476">
    <property type="entry name" value="Nudix_hydrolase"/>
</dbReference>
<evidence type="ECO:0000313" key="5">
    <source>
        <dbReference type="EMBL" id="PJD88939.1"/>
    </source>
</evidence>
<keyword evidence="2 3" id="KW-0378">Hydrolase</keyword>
<dbReference type="Proteomes" id="UP000229974">
    <property type="component" value="Unassembled WGS sequence"/>
</dbReference>
<dbReference type="PROSITE" id="PS00893">
    <property type="entry name" value="NUDIX_BOX"/>
    <property type="match status" value="1"/>
</dbReference>
<dbReference type="Pfam" id="PF00293">
    <property type="entry name" value="NUDIX"/>
    <property type="match status" value="1"/>
</dbReference>
<dbReference type="InterPro" id="IPR020084">
    <property type="entry name" value="NUDIX_hydrolase_CS"/>
</dbReference>
<dbReference type="RefSeq" id="WP_100160485.1">
    <property type="nucleotide sequence ID" value="NZ_NEEW01000001.1"/>
</dbReference>
<dbReference type="AlphaFoldDB" id="A0A2J0Q3X7"/>
<feature type="domain" description="Nudix hydrolase" evidence="4">
    <location>
        <begin position="19"/>
        <end position="158"/>
    </location>
</feature>
<name>A0A2J0Q3X7_9ENTR</name>
<dbReference type="PRINTS" id="PR00502">
    <property type="entry name" value="NUDIXFAMILY"/>
</dbReference>
<accession>A0A2J0Q3X7</accession>
<comment type="caution">
    <text evidence="5">The sequence shown here is derived from an EMBL/GenBank/DDBJ whole genome shotgun (WGS) entry which is preliminary data.</text>
</comment>
<dbReference type="InterPro" id="IPR015797">
    <property type="entry name" value="NUDIX_hydrolase-like_dom_sf"/>
</dbReference>
<gene>
    <name evidence="5" type="ORF">B9Q30_00010</name>
</gene>
<evidence type="ECO:0000256" key="2">
    <source>
        <dbReference type="ARBA" id="ARBA00022801"/>
    </source>
</evidence>
<dbReference type="Gene3D" id="3.90.79.10">
    <property type="entry name" value="Nucleoside Triphosphate Pyrophosphohydrolase"/>
    <property type="match status" value="1"/>
</dbReference>
<dbReference type="InterPro" id="IPR000086">
    <property type="entry name" value="NUDIX_hydrolase_dom"/>
</dbReference>
<evidence type="ECO:0000256" key="3">
    <source>
        <dbReference type="RuleBase" id="RU003476"/>
    </source>
</evidence>